<name>A0A667HI27_LYNCA</name>
<feature type="domain" description="Vacuolar protein sorting-associated protein 13 VPS13 adaptor binding" evidence="3">
    <location>
        <begin position="13"/>
        <end position="427"/>
    </location>
</feature>
<feature type="signal peptide" evidence="2">
    <location>
        <begin position="1"/>
        <end position="21"/>
    </location>
</feature>
<dbReference type="GO" id="GO:0006623">
    <property type="term" value="P:protein targeting to vacuole"/>
    <property type="evidence" value="ECO:0007669"/>
    <property type="project" value="TreeGrafter"/>
</dbReference>
<dbReference type="PANTHER" id="PTHR16166:SF22">
    <property type="entry name" value="INTERMEMBRANE LIPID TRANSFER PROTEIN VPS13A"/>
    <property type="match status" value="1"/>
</dbReference>
<evidence type="ECO:0000256" key="2">
    <source>
        <dbReference type="SAM" id="SignalP"/>
    </source>
</evidence>
<dbReference type="InterPro" id="IPR056748">
    <property type="entry name" value="VPS13-like_C"/>
</dbReference>
<dbReference type="Pfam" id="PF25037">
    <property type="entry name" value="VPS13_C"/>
    <property type="match status" value="1"/>
</dbReference>
<protein>
    <submittedName>
        <fullName evidence="5">Vacuolar protein sorting 13 homolog A</fullName>
    </submittedName>
</protein>
<reference evidence="5" key="2">
    <citation type="submission" date="2025-09" db="UniProtKB">
        <authorList>
            <consortium name="Ensembl"/>
        </authorList>
    </citation>
    <scope>IDENTIFICATION</scope>
</reference>
<dbReference type="AlphaFoldDB" id="A0A667HI27"/>
<keyword evidence="1" id="KW-1133">Transmembrane helix</keyword>
<feature type="domain" description="Intermembrane lipid transfer protein VPS13-like C-terminal" evidence="4">
    <location>
        <begin position="1070"/>
        <end position="1097"/>
    </location>
</feature>
<dbReference type="PANTHER" id="PTHR16166">
    <property type="entry name" value="VACUOLAR PROTEIN SORTING-ASSOCIATED PROTEIN VPS13"/>
    <property type="match status" value="1"/>
</dbReference>
<keyword evidence="1" id="KW-0472">Membrane</keyword>
<reference evidence="5" key="1">
    <citation type="submission" date="2025-08" db="UniProtKB">
        <authorList>
            <consortium name="Ensembl"/>
        </authorList>
    </citation>
    <scope>IDENTIFICATION</scope>
</reference>
<dbReference type="GO" id="GO:0045053">
    <property type="term" value="P:protein retention in Golgi apparatus"/>
    <property type="evidence" value="ECO:0007669"/>
    <property type="project" value="TreeGrafter"/>
</dbReference>
<evidence type="ECO:0000259" key="4">
    <source>
        <dbReference type="Pfam" id="PF25037"/>
    </source>
</evidence>
<keyword evidence="6" id="KW-1185">Reference proteome</keyword>
<dbReference type="Proteomes" id="UP000472241">
    <property type="component" value="Unplaced"/>
</dbReference>
<dbReference type="Pfam" id="PF25036">
    <property type="entry name" value="VPS13_VAB"/>
    <property type="match status" value="1"/>
</dbReference>
<dbReference type="InterPro" id="IPR009543">
    <property type="entry name" value="VPS13_VAB"/>
</dbReference>
<feature type="chain" id="PRO_5025628798" evidence="2">
    <location>
        <begin position="22"/>
        <end position="1115"/>
    </location>
</feature>
<organism evidence="5 6">
    <name type="scientific">Lynx canadensis</name>
    <name type="common">Canada lynx</name>
    <name type="synonym">Felis canadensis</name>
    <dbReference type="NCBI Taxonomy" id="61383"/>
    <lineage>
        <taxon>Eukaryota</taxon>
        <taxon>Metazoa</taxon>
        <taxon>Chordata</taxon>
        <taxon>Craniata</taxon>
        <taxon>Vertebrata</taxon>
        <taxon>Euteleostomi</taxon>
        <taxon>Mammalia</taxon>
        <taxon>Eutheria</taxon>
        <taxon>Laurasiatheria</taxon>
        <taxon>Carnivora</taxon>
        <taxon>Feliformia</taxon>
        <taxon>Felidae</taxon>
        <taxon>Felinae</taxon>
        <taxon>Lynx</taxon>
    </lineage>
</organism>
<gene>
    <name evidence="5" type="primary">VPS13A</name>
</gene>
<keyword evidence="2" id="KW-0732">Signal</keyword>
<accession>A0A667HI27</accession>
<evidence type="ECO:0000256" key="1">
    <source>
        <dbReference type="SAM" id="Phobius"/>
    </source>
</evidence>
<keyword evidence="1" id="KW-0812">Transmembrane</keyword>
<evidence type="ECO:0000259" key="3">
    <source>
        <dbReference type="Pfam" id="PF25036"/>
    </source>
</evidence>
<evidence type="ECO:0000313" key="5">
    <source>
        <dbReference type="Ensembl" id="ENSLCNP00005019398.1"/>
    </source>
</evidence>
<feature type="transmembrane region" description="Helical" evidence="1">
    <location>
        <begin position="546"/>
        <end position="568"/>
    </location>
</feature>
<proteinExistence type="predicted"/>
<dbReference type="InterPro" id="IPR026847">
    <property type="entry name" value="VPS13"/>
</dbReference>
<dbReference type="GO" id="GO:0006914">
    <property type="term" value="P:autophagy"/>
    <property type="evidence" value="ECO:0007669"/>
    <property type="project" value="TreeGrafter"/>
</dbReference>
<sequence>MTSLSSKLFFILLTPTNHSTADKIPLTKVGRRLYTVRHRESGVERSIVCQVDGVEGSKKVTIRSPVQIKNHFSIPLSVYEGDTLLGTASPGSEFNIPLTSYRSPLSLKPEDEDYEVCERIDFEEIIKNEGTLLKKICRSINAAKKPFIINVVPEKDNLASLSVYSEDGWDLPYIMHLWPPILLRNLLPYKIAYYIEGIEHRVYTLNEGQSAHICTAQLDKARLHLKLLDYLNHDWKSEYCIKPNQQDISFINFTCVTEIEKTDLDIAIHVTYNIGQTVVAFHSPYWMVNKTGRMLQYKADGIHRKHPPNYKKPILFSFQPKHFFNNNKVQLMVTDSELSDQFSIDTVGSHGAVKCKGLKMEYQVGVTIDLSSFNITRIVTFTPFYMIENKSKYHISVAEEGNDKWLSLDLEQCIPFWPEDASNALLVQVERNQGPPKKIHFNKQENCILLRLDDELGGVIAEVNLAEHSTVIRFSDYHDGAATFLLINHTKSDIVQYNQSSLGEIEDSLPPGKAVFYTWADPVGSRKLKWRCGKSHGEVTQKDVRIGLSIMVFSAAFFFVFLFVFNFFKGILCQPYFLHFLYEDMMTPINLGKKTIYLVSFFEGLQRIILFTEDPRVFKATYESEKAELAEQEIVLALQDVGISLVNNYTKQEVAYIGITSSDVVWETKPKKKARWKPMSIKHTEKLEKEFKEYTESSPSEDKVIELDTNIPVRFTPSGTNMKILQPHVIAIRRNYLPALKVEYSTSAHQSSFRIQIYRIQIQNQIHGAIFPFVFYPIKPPKSVTMDSAPKPFTDVSIVMRSAGHSQISRIKYFKVLIQEMDLRLDLGFVYALAELMTEAEVTEKTEVELFHKDIEAFQEEYKTASLVDSSQVSLYEYFHISPIKAIKQMYVLILGLEVLGNPFGLIREFSEGVEAFFYEPYQGAIQGPEEFVEGMALGLKALVGGAVGGLAGAASKITNAMAKGVAAMTMDEDYQQKRREAMNKQPAGLREGITRGGKGLVSVRNFPRFQTWFFKASSQKEGAAGFFKGVGKGLVGAVARPTGGIIDMASSTFQGIKRATESSDEVESLRPPRFFNEDGVIRPYRLRDGTGNQMLQVDTFLTLKIVLFKIWIMV</sequence>
<dbReference type="Ensembl" id="ENSLCNT00005021723.1">
    <property type="protein sequence ID" value="ENSLCNP00005019398.1"/>
    <property type="gene ID" value="ENSLCNG00005011795.1"/>
</dbReference>
<evidence type="ECO:0000313" key="6">
    <source>
        <dbReference type="Proteomes" id="UP000472241"/>
    </source>
</evidence>